<organism evidence="1">
    <name type="scientific">Anguilla anguilla</name>
    <name type="common">European freshwater eel</name>
    <name type="synonym">Muraena anguilla</name>
    <dbReference type="NCBI Taxonomy" id="7936"/>
    <lineage>
        <taxon>Eukaryota</taxon>
        <taxon>Metazoa</taxon>
        <taxon>Chordata</taxon>
        <taxon>Craniata</taxon>
        <taxon>Vertebrata</taxon>
        <taxon>Euteleostomi</taxon>
        <taxon>Actinopterygii</taxon>
        <taxon>Neopterygii</taxon>
        <taxon>Teleostei</taxon>
        <taxon>Anguilliformes</taxon>
        <taxon>Anguillidae</taxon>
        <taxon>Anguilla</taxon>
    </lineage>
</organism>
<name>A0A0E9UYL4_ANGAN</name>
<accession>A0A0E9UYL4</accession>
<sequence>MRIRFRMVSTYQE</sequence>
<reference evidence="1" key="2">
    <citation type="journal article" date="2015" name="Fish Shellfish Immunol.">
        <title>Early steps in the European eel (Anguilla anguilla)-Vibrio vulnificus interaction in the gills: Role of the RtxA13 toxin.</title>
        <authorList>
            <person name="Callol A."/>
            <person name="Pajuelo D."/>
            <person name="Ebbesson L."/>
            <person name="Teles M."/>
            <person name="MacKenzie S."/>
            <person name="Amaro C."/>
        </authorList>
    </citation>
    <scope>NUCLEOTIDE SEQUENCE</scope>
</reference>
<reference evidence="1" key="1">
    <citation type="submission" date="2014-11" db="EMBL/GenBank/DDBJ databases">
        <authorList>
            <person name="Amaro Gonzalez C."/>
        </authorList>
    </citation>
    <scope>NUCLEOTIDE SEQUENCE</scope>
</reference>
<dbReference type="EMBL" id="GBXM01038494">
    <property type="protein sequence ID" value="JAH70083.1"/>
    <property type="molecule type" value="Transcribed_RNA"/>
</dbReference>
<evidence type="ECO:0000313" key="1">
    <source>
        <dbReference type="EMBL" id="JAH70083.1"/>
    </source>
</evidence>
<proteinExistence type="predicted"/>
<protein>
    <submittedName>
        <fullName evidence="1">Uncharacterized protein</fullName>
    </submittedName>
</protein>